<evidence type="ECO:0000313" key="3">
    <source>
        <dbReference type="Proteomes" id="UP001152799"/>
    </source>
</evidence>
<gene>
    <name evidence="2" type="ORF">CEUTPL_LOCUS7875</name>
</gene>
<dbReference type="Proteomes" id="UP001152799">
    <property type="component" value="Chromosome 4"/>
</dbReference>
<organism evidence="2 3">
    <name type="scientific">Ceutorhynchus assimilis</name>
    <name type="common">cabbage seed weevil</name>
    <dbReference type="NCBI Taxonomy" id="467358"/>
    <lineage>
        <taxon>Eukaryota</taxon>
        <taxon>Metazoa</taxon>
        <taxon>Ecdysozoa</taxon>
        <taxon>Arthropoda</taxon>
        <taxon>Hexapoda</taxon>
        <taxon>Insecta</taxon>
        <taxon>Pterygota</taxon>
        <taxon>Neoptera</taxon>
        <taxon>Endopterygota</taxon>
        <taxon>Coleoptera</taxon>
        <taxon>Polyphaga</taxon>
        <taxon>Cucujiformia</taxon>
        <taxon>Curculionidae</taxon>
        <taxon>Ceutorhynchinae</taxon>
        <taxon>Ceutorhynchus</taxon>
    </lineage>
</organism>
<evidence type="ECO:0000256" key="1">
    <source>
        <dbReference type="SAM" id="MobiDB-lite"/>
    </source>
</evidence>
<dbReference type="AlphaFoldDB" id="A0A9N9QNV0"/>
<keyword evidence="3" id="KW-1185">Reference proteome</keyword>
<name>A0A9N9QNV0_9CUCU</name>
<evidence type="ECO:0000313" key="2">
    <source>
        <dbReference type="EMBL" id="CAG9767310.1"/>
    </source>
</evidence>
<accession>A0A9N9QNV0</accession>
<protein>
    <submittedName>
        <fullName evidence="2">Uncharacterized protein</fullName>
    </submittedName>
</protein>
<feature type="region of interest" description="Disordered" evidence="1">
    <location>
        <begin position="260"/>
        <end position="281"/>
    </location>
</feature>
<reference evidence="2" key="1">
    <citation type="submission" date="2022-01" db="EMBL/GenBank/DDBJ databases">
        <authorList>
            <person name="King R."/>
        </authorList>
    </citation>
    <scope>NUCLEOTIDE SEQUENCE</scope>
</reference>
<sequence length="509" mass="57841">MTQSQSTPEEATQDEANESFNSLMVNIGVGRYQTEIYSDINNSQKESVPKVITKKGNEIAHQHTQEEITESKKIPIENNLEETFSSPIIIPSKKILRNIPSNKKVYDAVILDSKSTEKAKRRVTFHDVSGVTNEQLPEETESPIITGKILKNDSKDIWDETIKLNKKVPAKKIKEPSPLNITTSRKCLDFFEKTTKKSDELCKPDKIALQEKNPQPLLNYDVSESVQVTKRNMNRTRTSVEQFDIEKLFDKKIGNRKLSNGEVSLQKKTPLPYNGSSGSEDDEGTIKFHVQQAEVHVSGYFEKPTLEKFDKTREREQFERIEDFENMSPEPATPKDMNSLFDTLRKDYLQTKKITKATSRRSYNSARYSYREQTMDYDMEIHIDNAKVDMPTSLKPTKRRRKLDTSVSSAKNEKVGLHDVAKAIHELTDSMTALQNVFMSCEKLALPEQFESPIVGKMDVVGNEDEPTLEMQIDQETFSSALHLIRSGVEMVSSGVASLASNIDNKNKA</sequence>
<proteinExistence type="predicted"/>
<dbReference type="EMBL" id="OU892280">
    <property type="protein sequence ID" value="CAG9767310.1"/>
    <property type="molecule type" value="Genomic_DNA"/>
</dbReference>